<dbReference type="InterPro" id="IPR050109">
    <property type="entry name" value="HTH-type_TetR-like_transc_reg"/>
</dbReference>
<dbReference type="PRINTS" id="PR00455">
    <property type="entry name" value="HTHTETR"/>
</dbReference>
<keyword evidence="5" id="KW-1185">Reference proteome</keyword>
<dbReference type="PROSITE" id="PS01081">
    <property type="entry name" value="HTH_TETR_1"/>
    <property type="match status" value="1"/>
</dbReference>
<dbReference type="RefSeq" id="WP_083055677.1">
    <property type="nucleotide sequence ID" value="NZ_JACKVM010000008.1"/>
</dbReference>
<proteinExistence type="predicted"/>
<dbReference type="SUPFAM" id="SSF46689">
    <property type="entry name" value="Homeodomain-like"/>
    <property type="match status" value="1"/>
</dbReference>
<dbReference type="PANTHER" id="PTHR30055">
    <property type="entry name" value="HTH-TYPE TRANSCRIPTIONAL REGULATOR RUTR"/>
    <property type="match status" value="1"/>
</dbReference>
<gene>
    <name evidence="4" type="ORF">BST17_03990</name>
</gene>
<dbReference type="EMBL" id="MVHJ01000002">
    <property type="protein sequence ID" value="ORA06871.1"/>
    <property type="molecule type" value="Genomic_DNA"/>
</dbReference>
<dbReference type="AlphaFoldDB" id="A0A1W9Z3H2"/>
<dbReference type="STRING" id="564198.BST17_03990"/>
<comment type="caution">
    <text evidence="4">The sequence shown here is derived from an EMBL/GenBank/DDBJ whole genome shotgun (WGS) entry which is preliminary data.</text>
</comment>
<dbReference type="Pfam" id="PF17918">
    <property type="entry name" value="TetR_C_15"/>
    <property type="match status" value="1"/>
</dbReference>
<evidence type="ECO:0000256" key="1">
    <source>
        <dbReference type="ARBA" id="ARBA00023125"/>
    </source>
</evidence>
<evidence type="ECO:0000256" key="2">
    <source>
        <dbReference type="PROSITE-ProRule" id="PRU00335"/>
    </source>
</evidence>
<feature type="DNA-binding region" description="H-T-H motif" evidence="2">
    <location>
        <begin position="20"/>
        <end position="39"/>
    </location>
</feature>
<dbReference type="Pfam" id="PF00440">
    <property type="entry name" value="TetR_N"/>
    <property type="match status" value="1"/>
</dbReference>
<organism evidence="4 5">
    <name type="scientific">Mycolicibacterium bacteremicum</name>
    <name type="common">Mycobacterium bacteremicum</name>
    <dbReference type="NCBI Taxonomy" id="564198"/>
    <lineage>
        <taxon>Bacteria</taxon>
        <taxon>Bacillati</taxon>
        <taxon>Actinomycetota</taxon>
        <taxon>Actinomycetes</taxon>
        <taxon>Mycobacteriales</taxon>
        <taxon>Mycobacteriaceae</taxon>
        <taxon>Mycolicibacterium</taxon>
    </lineage>
</organism>
<name>A0A1W9Z3H2_MYCBA</name>
<dbReference type="Gene3D" id="1.10.357.10">
    <property type="entry name" value="Tetracycline Repressor, domain 2"/>
    <property type="match status" value="1"/>
</dbReference>
<sequence length="191" mass="20945">MAVLVEAAAQVFSREGLAATTNRIAERAGVSIGTLYQYFPDKNALLHAVAARHVRAADARLGALFEQLRATEPSFDETMDQLLTALVELHSGQPRLHAVLHRVAMTAADLEEMRAFEDRVCAEVAFHLKRCDRGGLGTTGYADDPELTARTLVHAIDAQLHRVMPEHGYAVAPLRLTVERLAPPNRRHPGP</sequence>
<reference evidence="4 5" key="1">
    <citation type="submission" date="2017-02" db="EMBL/GenBank/DDBJ databases">
        <title>The new phylogeny of genus Mycobacterium.</title>
        <authorList>
            <person name="Tortoli E."/>
            <person name="Trovato A."/>
            <person name="Cirillo D.M."/>
        </authorList>
    </citation>
    <scope>NUCLEOTIDE SEQUENCE [LARGE SCALE GENOMIC DNA]</scope>
    <source>
        <strain evidence="4 5">DSM 45578</strain>
    </source>
</reference>
<protein>
    <submittedName>
        <fullName evidence="4">TetR family transcriptional regulator</fullName>
    </submittedName>
</protein>
<dbReference type="InterPro" id="IPR009057">
    <property type="entry name" value="Homeodomain-like_sf"/>
</dbReference>
<accession>A0A1W9Z3H2</accession>
<dbReference type="OrthoDB" id="5242390at2"/>
<dbReference type="GO" id="GO:0003700">
    <property type="term" value="F:DNA-binding transcription factor activity"/>
    <property type="evidence" value="ECO:0007669"/>
    <property type="project" value="TreeGrafter"/>
</dbReference>
<dbReference type="InterPro" id="IPR023772">
    <property type="entry name" value="DNA-bd_HTH_TetR-type_CS"/>
</dbReference>
<dbReference type="InterPro" id="IPR001647">
    <property type="entry name" value="HTH_TetR"/>
</dbReference>
<dbReference type="PANTHER" id="PTHR30055:SF223">
    <property type="entry name" value="HTH-TYPE TRANSCRIPTIONAL REGULATOR UIDR"/>
    <property type="match status" value="1"/>
</dbReference>
<dbReference type="GO" id="GO:0000976">
    <property type="term" value="F:transcription cis-regulatory region binding"/>
    <property type="evidence" value="ECO:0007669"/>
    <property type="project" value="TreeGrafter"/>
</dbReference>
<keyword evidence="1 2" id="KW-0238">DNA-binding</keyword>
<evidence type="ECO:0000313" key="5">
    <source>
        <dbReference type="Proteomes" id="UP000192366"/>
    </source>
</evidence>
<dbReference type="Proteomes" id="UP000192366">
    <property type="component" value="Unassembled WGS sequence"/>
</dbReference>
<dbReference type="InterPro" id="IPR041669">
    <property type="entry name" value="TetR_C_15"/>
</dbReference>
<evidence type="ECO:0000313" key="4">
    <source>
        <dbReference type="EMBL" id="ORA06871.1"/>
    </source>
</evidence>
<evidence type="ECO:0000259" key="3">
    <source>
        <dbReference type="PROSITE" id="PS50977"/>
    </source>
</evidence>
<feature type="domain" description="HTH tetR-type" evidence="3">
    <location>
        <begin position="1"/>
        <end position="57"/>
    </location>
</feature>
<dbReference type="PROSITE" id="PS50977">
    <property type="entry name" value="HTH_TETR_2"/>
    <property type="match status" value="1"/>
</dbReference>